<accession>A0A2S2CSM8</accession>
<evidence type="ECO:0000313" key="2">
    <source>
        <dbReference type="EMBL" id="AWK87478.1"/>
    </source>
</evidence>
<sequence>MTIVNKTLGTGIALLSRSQPASRAPAAPAAIDLKPRPAPIGPEVSLTVSARPSAPVQEDPSVRVVTEAELTPQMRETIRMIQERSRQEHIRIAQDEARKRVEAEALEAEAKAKAPYYDQLRIWYEAHFKACMMTHKVVGIPDHKSTSWIESAGDLEDLVAAQQGLAMPASTPGEEPTFIPNKESMGAIGIIGSYERDNADYGNDMYLAFDREFAADVTDATFTFRESDGQSALNGMLDRLQRFDEEYCPRPTEFRRFDLVDGSGRTVGMVLSRGDDDFARDKAGGMLAAVYGIFRGSVSHSV</sequence>
<dbReference type="KEGG" id="azz:DEW08_15725"/>
<gene>
    <name evidence="2" type="ORF">DEW08_15725</name>
</gene>
<protein>
    <submittedName>
        <fullName evidence="2">Uncharacterized protein</fullName>
    </submittedName>
</protein>
<feature type="region of interest" description="Disordered" evidence="1">
    <location>
        <begin position="18"/>
        <end position="38"/>
    </location>
</feature>
<evidence type="ECO:0000256" key="1">
    <source>
        <dbReference type="SAM" id="MobiDB-lite"/>
    </source>
</evidence>
<reference evidence="3" key="1">
    <citation type="submission" date="2018-05" db="EMBL/GenBank/DDBJ databases">
        <title>Azospirillum thermophila sp. nov., a novel isolated from hot spring.</title>
        <authorList>
            <person name="Zhao Z."/>
        </authorList>
    </citation>
    <scope>NUCLEOTIDE SEQUENCE [LARGE SCALE GENOMIC DNA]</scope>
    <source>
        <strain evidence="3">CFH 70021</strain>
    </source>
</reference>
<organism evidence="2 3">
    <name type="scientific">Azospirillum thermophilum</name>
    <dbReference type="NCBI Taxonomy" id="2202148"/>
    <lineage>
        <taxon>Bacteria</taxon>
        <taxon>Pseudomonadati</taxon>
        <taxon>Pseudomonadota</taxon>
        <taxon>Alphaproteobacteria</taxon>
        <taxon>Rhodospirillales</taxon>
        <taxon>Azospirillaceae</taxon>
        <taxon>Azospirillum</taxon>
    </lineage>
</organism>
<dbReference type="AlphaFoldDB" id="A0A2S2CSM8"/>
<proteinExistence type="predicted"/>
<dbReference type="Proteomes" id="UP000245629">
    <property type="component" value="Chromosome 2"/>
</dbReference>
<feature type="compositionally biased region" description="Low complexity" evidence="1">
    <location>
        <begin position="18"/>
        <end position="30"/>
    </location>
</feature>
<evidence type="ECO:0000313" key="3">
    <source>
        <dbReference type="Proteomes" id="UP000245629"/>
    </source>
</evidence>
<keyword evidence="3" id="KW-1185">Reference proteome</keyword>
<name>A0A2S2CSM8_9PROT</name>
<dbReference type="RefSeq" id="WP_109328676.1">
    <property type="nucleotide sequence ID" value="NZ_CP029353.1"/>
</dbReference>
<dbReference type="EMBL" id="CP029353">
    <property type="protein sequence ID" value="AWK87478.1"/>
    <property type="molecule type" value="Genomic_DNA"/>
</dbReference>